<organism evidence="2 3">
    <name type="scientific">Winogradskyella thalassocola</name>
    <dbReference type="NCBI Taxonomy" id="262004"/>
    <lineage>
        <taxon>Bacteria</taxon>
        <taxon>Pseudomonadati</taxon>
        <taxon>Bacteroidota</taxon>
        <taxon>Flavobacteriia</taxon>
        <taxon>Flavobacteriales</taxon>
        <taxon>Flavobacteriaceae</taxon>
        <taxon>Winogradskyella</taxon>
    </lineage>
</organism>
<dbReference type="OrthoDB" id="1274006at2"/>
<proteinExistence type="predicted"/>
<feature type="region of interest" description="Disordered" evidence="1">
    <location>
        <begin position="173"/>
        <end position="192"/>
    </location>
</feature>
<evidence type="ECO:0000313" key="2">
    <source>
        <dbReference type="EMBL" id="SDI12581.1"/>
    </source>
</evidence>
<dbReference type="EMBL" id="FNCZ01000007">
    <property type="protein sequence ID" value="SDI12581.1"/>
    <property type="molecule type" value="Genomic_DNA"/>
</dbReference>
<evidence type="ECO:0000313" key="3">
    <source>
        <dbReference type="Proteomes" id="UP000199492"/>
    </source>
</evidence>
<accession>A0A1G8I1F3</accession>
<reference evidence="3" key="1">
    <citation type="submission" date="2016-10" db="EMBL/GenBank/DDBJ databases">
        <authorList>
            <person name="Varghese N."/>
            <person name="Submissions S."/>
        </authorList>
    </citation>
    <scope>NUCLEOTIDE SEQUENCE [LARGE SCALE GENOMIC DNA]</scope>
    <source>
        <strain evidence="3">DSM 15363</strain>
    </source>
</reference>
<keyword evidence="3" id="KW-1185">Reference proteome</keyword>
<gene>
    <name evidence="2" type="ORF">SAMN04489796_107102</name>
</gene>
<dbReference type="STRING" id="262004.SAMN04489796_107102"/>
<name>A0A1G8I1F3_9FLAO</name>
<dbReference type="RefSeq" id="WP_092469473.1">
    <property type="nucleotide sequence ID" value="NZ_FNCZ01000007.1"/>
</dbReference>
<dbReference type="Proteomes" id="UP000199492">
    <property type="component" value="Unassembled WGS sequence"/>
</dbReference>
<protein>
    <submittedName>
        <fullName evidence="2">Uncharacterized protein</fullName>
    </submittedName>
</protein>
<sequence length="269" mass="30992">MFKKICFTVLFVIISFYGNAQKSLNDYKYIIIPKAFEFSKGDDQYQLNSLTKFLFNKYGYEAYFIDEFSDDPTKDRCLALTANASNEESGLFKTKVEFILTDCYNVEIIKSKIGESRLKEFDKAYNEAIREAFETFKNLDYKYAPKEHVEAKPKAEKQPVVEHIEVKEKSKITETKAQPEAKLNEAVADTKKPTSTELKSELYYAQSITNGFQLVNSEPRVVMILLNSSAKDVFIVKDKNAIVYKKEGQWMYSENNGTSTSEKVLNIKF</sequence>
<evidence type="ECO:0000256" key="1">
    <source>
        <dbReference type="SAM" id="MobiDB-lite"/>
    </source>
</evidence>
<dbReference type="AlphaFoldDB" id="A0A1G8I1F3"/>